<proteinExistence type="predicted"/>
<comment type="caution">
    <text evidence="2">The sequence shown here is derived from an EMBL/GenBank/DDBJ whole genome shotgun (WGS) entry which is preliminary data.</text>
</comment>
<gene>
    <name evidence="2" type="ORF">PVK06_039549</name>
</gene>
<keyword evidence="1" id="KW-1133">Transmembrane helix</keyword>
<sequence length="95" mass="10621">MVRWCRPKGKPLWCPVLVLRVLAMIIVIFTRNIVHSIHRRTLGYAKHTRKIVCPKGLPKRVQEVDVLGGGRGALVVAYVEGLASISHQMNTVSHS</sequence>
<dbReference type="EMBL" id="JARKNE010000011">
    <property type="protein sequence ID" value="KAK5785008.1"/>
    <property type="molecule type" value="Genomic_DNA"/>
</dbReference>
<evidence type="ECO:0000313" key="3">
    <source>
        <dbReference type="Proteomes" id="UP001358586"/>
    </source>
</evidence>
<name>A0ABR0N3W9_GOSAR</name>
<evidence type="ECO:0008006" key="4">
    <source>
        <dbReference type="Google" id="ProtNLM"/>
    </source>
</evidence>
<organism evidence="2 3">
    <name type="scientific">Gossypium arboreum</name>
    <name type="common">Tree cotton</name>
    <name type="synonym">Gossypium nanking</name>
    <dbReference type="NCBI Taxonomy" id="29729"/>
    <lineage>
        <taxon>Eukaryota</taxon>
        <taxon>Viridiplantae</taxon>
        <taxon>Streptophyta</taxon>
        <taxon>Embryophyta</taxon>
        <taxon>Tracheophyta</taxon>
        <taxon>Spermatophyta</taxon>
        <taxon>Magnoliopsida</taxon>
        <taxon>eudicotyledons</taxon>
        <taxon>Gunneridae</taxon>
        <taxon>Pentapetalae</taxon>
        <taxon>rosids</taxon>
        <taxon>malvids</taxon>
        <taxon>Malvales</taxon>
        <taxon>Malvaceae</taxon>
        <taxon>Malvoideae</taxon>
        <taxon>Gossypium</taxon>
    </lineage>
</organism>
<accession>A0ABR0N3W9</accession>
<keyword evidence="1" id="KW-0812">Transmembrane</keyword>
<evidence type="ECO:0000256" key="1">
    <source>
        <dbReference type="SAM" id="Phobius"/>
    </source>
</evidence>
<dbReference type="Proteomes" id="UP001358586">
    <property type="component" value="Chromosome 11"/>
</dbReference>
<feature type="transmembrane region" description="Helical" evidence="1">
    <location>
        <begin position="12"/>
        <end position="30"/>
    </location>
</feature>
<evidence type="ECO:0000313" key="2">
    <source>
        <dbReference type="EMBL" id="KAK5785008.1"/>
    </source>
</evidence>
<keyword evidence="3" id="KW-1185">Reference proteome</keyword>
<reference evidence="2 3" key="1">
    <citation type="submission" date="2023-03" db="EMBL/GenBank/DDBJ databases">
        <title>WGS of Gossypium arboreum.</title>
        <authorList>
            <person name="Yu D."/>
        </authorList>
    </citation>
    <scope>NUCLEOTIDE SEQUENCE [LARGE SCALE GENOMIC DNA]</scope>
    <source>
        <tissue evidence="2">Leaf</tissue>
    </source>
</reference>
<protein>
    <recommendedName>
        <fullName evidence="4">Secreted protein</fullName>
    </recommendedName>
</protein>
<keyword evidence="1" id="KW-0472">Membrane</keyword>